<proteinExistence type="predicted"/>
<protein>
    <recommendedName>
        <fullName evidence="3">PB1 domain-containing protein</fullName>
    </recommendedName>
</protein>
<keyword evidence="2" id="KW-1185">Reference proteome</keyword>
<dbReference type="AlphaFoldDB" id="W5N922"/>
<dbReference type="STRING" id="7918.ENSLOCP00000017131"/>
<dbReference type="Ensembl" id="ENSLOCT00000017161.1">
    <property type="protein sequence ID" value="ENSLOCP00000017131.1"/>
    <property type="gene ID" value="ENSLOCG00000013894.1"/>
</dbReference>
<dbReference type="eggNOG" id="KOG1945">
    <property type="taxonomic scope" value="Eukaryota"/>
</dbReference>
<sequence>MSEKAKLCVIFDKHDIRKLLLPSGIPDTVQELDSIIRETFQTQGNFTLQYKDAKFGEFFSLTTTAEIKNKYTIKVVFVNPVILTFSEIDQIKNTSPPSDVSSIASSVSSSADTLLLSSPESHGQQSQPWHACFEIPQFANSLTLVIRHFRKEGTLLINPSIKSKILEILAENIYQYCAYPTSTQISAGAEALIQKHPCLREPGSYSGHCGWQTWLKYKMANYRTKLRSLGCPELAVNSVKNKSSADLPPPTGESLQTLENERIALLSEVRKKDNWNIVNETMAKNFSYRRQETTIKTYRIVFIRKYTLLNQIKHEFKRITTIDLEVTFMANLDKYTS</sequence>
<evidence type="ECO:0000313" key="2">
    <source>
        <dbReference type="Proteomes" id="UP000018468"/>
    </source>
</evidence>
<evidence type="ECO:0008006" key="3">
    <source>
        <dbReference type="Google" id="ProtNLM"/>
    </source>
</evidence>
<organism evidence="1 2">
    <name type="scientific">Lepisosteus oculatus</name>
    <name type="common">Spotted gar</name>
    <dbReference type="NCBI Taxonomy" id="7918"/>
    <lineage>
        <taxon>Eukaryota</taxon>
        <taxon>Metazoa</taxon>
        <taxon>Chordata</taxon>
        <taxon>Craniata</taxon>
        <taxon>Vertebrata</taxon>
        <taxon>Euteleostomi</taxon>
        <taxon>Actinopterygii</taxon>
        <taxon>Neopterygii</taxon>
        <taxon>Holostei</taxon>
        <taxon>Semionotiformes</taxon>
        <taxon>Lepisosteidae</taxon>
        <taxon>Lepisosteus</taxon>
    </lineage>
</organism>
<name>W5N922_LEPOC</name>
<accession>W5N922</accession>
<dbReference type="PANTHER" id="PTHR31025">
    <property type="entry name" value="SI:CH211-196P9.1-RELATED"/>
    <property type="match status" value="1"/>
</dbReference>
<dbReference type="PANTHER" id="PTHR31025:SF25">
    <property type="entry name" value="ZINC FINGER (C2H2)-60"/>
    <property type="match status" value="1"/>
</dbReference>
<dbReference type="GeneTree" id="ENSGT00950000182912"/>
<reference evidence="1" key="2">
    <citation type="submission" date="2025-08" db="UniProtKB">
        <authorList>
            <consortium name="Ensembl"/>
        </authorList>
    </citation>
    <scope>IDENTIFICATION</scope>
</reference>
<dbReference type="OMA" id="MEESKEC"/>
<dbReference type="EMBL" id="AHAT01007301">
    <property type="status" value="NOT_ANNOTATED_CDS"/>
    <property type="molecule type" value="Genomic_DNA"/>
</dbReference>
<dbReference type="FunCoup" id="W5N922">
    <property type="interactions" value="86"/>
</dbReference>
<evidence type="ECO:0000313" key="1">
    <source>
        <dbReference type="Ensembl" id="ENSLOCP00000017131.1"/>
    </source>
</evidence>
<reference evidence="2" key="1">
    <citation type="submission" date="2011-12" db="EMBL/GenBank/DDBJ databases">
        <title>The Draft Genome of Lepisosteus oculatus.</title>
        <authorList>
            <consortium name="The Broad Institute Genome Assembly &amp; Analysis Group"/>
            <consortium name="Computational R&amp;D Group"/>
            <consortium name="and Sequencing Platform"/>
            <person name="Di Palma F."/>
            <person name="Alfoldi J."/>
            <person name="Johnson J."/>
            <person name="Berlin A."/>
            <person name="Gnerre S."/>
            <person name="Jaffe D."/>
            <person name="MacCallum I."/>
            <person name="Young S."/>
            <person name="Walker B.J."/>
            <person name="Lander E.S."/>
            <person name="Lindblad-Toh K."/>
        </authorList>
    </citation>
    <scope>NUCLEOTIDE SEQUENCE [LARGE SCALE GENOMIC DNA]</scope>
</reference>
<dbReference type="InParanoid" id="W5N922"/>
<dbReference type="Proteomes" id="UP000018468">
    <property type="component" value="Linkage group LG7"/>
</dbReference>
<dbReference type="HOGENOM" id="CLU_039471_0_0_1"/>
<reference evidence="1" key="3">
    <citation type="submission" date="2025-09" db="UniProtKB">
        <authorList>
            <consortium name="Ensembl"/>
        </authorList>
    </citation>
    <scope>IDENTIFICATION</scope>
</reference>